<dbReference type="PANTHER" id="PTHR30146">
    <property type="entry name" value="LACI-RELATED TRANSCRIPTIONAL REPRESSOR"/>
    <property type="match status" value="1"/>
</dbReference>
<dbReference type="GO" id="GO:0000976">
    <property type="term" value="F:transcription cis-regulatory region binding"/>
    <property type="evidence" value="ECO:0007669"/>
    <property type="project" value="TreeGrafter"/>
</dbReference>
<keyword evidence="2" id="KW-0238">DNA-binding</keyword>
<dbReference type="CDD" id="cd01392">
    <property type="entry name" value="HTH_LacI"/>
    <property type="match status" value="1"/>
</dbReference>
<feature type="domain" description="HTH lacI-type" evidence="5">
    <location>
        <begin position="19"/>
        <end position="73"/>
    </location>
</feature>
<dbReference type="SMART" id="SM00354">
    <property type="entry name" value="HTH_LACI"/>
    <property type="match status" value="1"/>
</dbReference>
<keyword evidence="1" id="KW-0805">Transcription regulation</keyword>
<evidence type="ECO:0000256" key="1">
    <source>
        <dbReference type="ARBA" id="ARBA00023015"/>
    </source>
</evidence>
<accession>A0A1N6ULB6</accession>
<feature type="region of interest" description="Disordered" evidence="4">
    <location>
        <begin position="1"/>
        <end position="23"/>
    </location>
</feature>
<evidence type="ECO:0000313" key="7">
    <source>
        <dbReference type="Proteomes" id="UP000186400"/>
    </source>
</evidence>
<sequence length="367" mass="41127">MKKPWSDHKPPPSQGKRKPTMKDVAQAADVSIGTVDRVLHKRGRVAPETTRRVIESAQRLGFSPNRAASNLSKATPRVFIGLLPFPNQDSGYWQWIIRGIQKAAAELAHHYVEVEFIYYDRFSNDSFLTATAGLVHQDSSGIIMAPTIEDASRKLVEELQPCPVVLIDGTLPGASVLSTISADSLESGYIAGKLLDILCQEKRFLTITPGMSSHHLQLRRQGFENYFSGGSPGNKTRKARLDHLSLASDDQWKLLPRWLDERRDMEGIFVTNSASHKIVSLLPQGYTPRIIGYDLIPGNVKCLIDGSIDFIMNQHPENQGYKAFYALYRSTILNESIPRTDRIPIDLMMRENLPFHPEYSITTGETP</sequence>
<dbReference type="Gene3D" id="1.10.260.40">
    <property type="entry name" value="lambda repressor-like DNA-binding domains"/>
    <property type="match status" value="1"/>
</dbReference>
<dbReference type="InterPro" id="IPR025997">
    <property type="entry name" value="SBP_2_dom"/>
</dbReference>
<dbReference type="PROSITE" id="PS50932">
    <property type="entry name" value="HTH_LACI_2"/>
    <property type="match status" value="1"/>
</dbReference>
<keyword evidence="3" id="KW-0804">Transcription</keyword>
<dbReference type="PANTHER" id="PTHR30146:SF144">
    <property type="entry name" value="LACI-FAMILY TRANSCRIPTION REGULATOR"/>
    <property type="match status" value="1"/>
</dbReference>
<feature type="compositionally biased region" description="Basic and acidic residues" evidence="4">
    <location>
        <begin position="1"/>
        <end position="10"/>
    </location>
</feature>
<proteinExistence type="predicted"/>
<evidence type="ECO:0000256" key="3">
    <source>
        <dbReference type="ARBA" id="ARBA00023163"/>
    </source>
</evidence>
<dbReference type="Pfam" id="PF13407">
    <property type="entry name" value="Peripla_BP_4"/>
    <property type="match status" value="1"/>
</dbReference>
<dbReference type="SUPFAM" id="SSF47413">
    <property type="entry name" value="lambda repressor-like DNA-binding domains"/>
    <property type="match status" value="1"/>
</dbReference>
<name>A0A1N6ULB6_9SPIO</name>
<evidence type="ECO:0000259" key="5">
    <source>
        <dbReference type="PROSITE" id="PS50932"/>
    </source>
</evidence>
<dbReference type="PROSITE" id="PS00356">
    <property type="entry name" value="HTH_LACI_1"/>
    <property type="match status" value="1"/>
</dbReference>
<dbReference type="InterPro" id="IPR028082">
    <property type="entry name" value="Peripla_BP_I"/>
</dbReference>
<dbReference type="SUPFAM" id="SSF53822">
    <property type="entry name" value="Periplasmic binding protein-like I"/>
    <property type="match status" value="1"/>
</dbReference>
<evidence type="ECO:0000313" key="6">
    <source>
        <dbReference type="EMBL" id="SIQ66403.1"/>
    </source>
</evidence>
<reference evidence="6 7" key="1">
    <citation type="submission" date="2017-01" db="EMBL/GenBank/DDBJ databases">
        <authorList>
            <person name="Mah S.A."/>
            <person name="Swanson W.J."/>
            <person name="Moy G.W."/>
            <person name="Vacquier V.D."/>
        </authorList>
    </citation>
    <scope>NUCLEOTIDE SEQUENCE [LARGE SCALE GENOMIC DNA]</scope>
    <source>
        <strain evidence="6 7">ASpG1</strain>
    </source>
</reference>
<evidence type="ECO:0000256" key="2">
    <source>
        <dbReference type="ARBA" id="ARBA00023125"/>
    </source>
</evidence>
<dbReference type="Pfam" id="PF00356">
    <property type="entry name" value="LacI"/>
    <property type="match status" value="1"/>
</dbReference>
<dbReference type="AlphaFoldDB" id="A0A1N6ULB6"/>
<dbReference type="InterPro" id="IPR000843">
    <property type="entry name" value="HTH_LacI"/>
</dbReference>
<dbReference type="Proteomes" id="UP000186400">
    <property type="component" value="Unassembled WGS sequence"/>
</dbReference>
<dbReference type="GO" id="GO:0003700">
    <property type="term" value="F:DNA-binding transcription factor activity"/>
    <property type="evidence" value="ECO:0007669"/>
    <property type="project" value="TreeGrafter"/>
</dbReference>
<protein>
    <submittedName>
        <fullName evidence="6">Transcriptional regulator, LacI family</fullName>
    </submittedName>
</protein>
<dbReference type="EMBL" id="FTMS01000012">
    <property type="protein sequence ID" value="SIQ66403.1"/>
    <property type="molecule type" value="Genomic_DNA"/>
</dbReference>
<keyword evidence="7" id="KW-1185">Reference proteome</keyword>
<dbReference type="STRING" id="159291.SAMN05920897_112105"/>
<gene>
    <name evidence="6" type="ORF">SAMN05920897_112105</name>
</gene>
<dbReference type="InterPro" id="IPR010982">
    <property type="entry name" value="Lambda_DNA-bd_dom_sf"/>
</dbReference>
<dbReference type="Gene3D" id="3.40.50.2300">
    <property type="match status" value="2"/>
</dbReference>
<evidence type="ECO:0000256" key="4">
    <source>
        <dbReference type="SAM" id="MobiDB-lite"/>
    </source>
</evidence>
<organism evidence="6 7">
    <name type="scientific">Alkalispirochaeta americana</name>
    <dbReference type="NCBI Taxonomy" id="159291"/>
    <lineage>
        <taxon>Bacteria</taxon>
        <taxon>Pseudomonadati</taxon>
        <taxon>Spirochaetota</taxon>
        <taxon>Spirochaetia</taxon>
        <taxon>Spirochaetales</taxon>
        <taxon>Spirochaetaceae</taxon>
        <taxon>Alkalispirochaeta</taxon>
    </lineage>
</organism>